<protein>
    <submittedName>
        <fullName evidence="1">Uncharacterized protein</fullName>
    </submittedName>
</protein>
<keyword evidence="2" id="KW-1185">Reference proteome</keyword>
<dbReference type="Proteomes" id="UP000494206">
    <property type="component" value="Unassembled WGS sequence"/>
</dbReference>
<dbReference type="OrthoDB" id="9977517at2759"/>
<dbReference type="PANTHER" id="PTHR39369">
    <property type="entry name" value="LIN-24 (TWENTY-FOUR) LIKE"/>
    <property type="match status" value="1"/>
</dbReference>
<evidence type="ECO:0000313" key="2">
    <source>
        <dbReference type="Proteomes" id="UP000494206"/>
    </source>
</evidence>
<name>A0A8S1F203_9PELO</name>
<dbReference type="Pfam" id="PF03318">
    <property type="entry name" value="ETX_MTX2"/>
    <property type="match status" value="1"/>
</dbReference>
<evidence type="ECO:0000313" key="1">
    <source>
        <dbReference type="EMBL" id="CAB3409966.1"/>
    </source>
</evidence>
<dbReference type="PANTHER" id="PTHR39369:SF6">
    <property type="entry name" value="LIN-24 (TWENTY-FOUR) LIKE"/>
    <property type="match status" value="1"/>
</dbReference>
<dbReference type="SUPFAM" id="SSF56973">
    <property type="entry name" value="Aerolisin/ETX pore-forming domain"/>
    <property type="match status" value="1"/>
</dbReference>
<dbReference type="InterPro" id="IPR004991">
    <property type="entry name" value="Aerolysin-like"/>
</dbReference>
<proteinExistence type="predicted"/>
<accession>A0A8S1F203</accession>
<dbReference type="Gene3D" id="2.170.15.10">
    <property type="entry name" value="Proaerolysin, chain A, domain 3"/>
    <property type="match status" value="1"/>
</dbReference>
<gene>
    <name evidence="1" type="ORF">CBOVIS_LOCUS11551</name>
</gene>
<dbReference type="AlphaFoldDB" id="A0A8S1F203"/>
<organism evidence="1 2">
    <name type="scientific">Caenorhabditis bovis</name>
    <dbReference type="NCBI Taxonomy" id="2654633"/>
    <lineage>
        <taxon>Eukaryota</taxon>
        <taxon>Metazoa</taxon>
        <taxon>Ecdysozoa</taxon>
        <taxon>Nematoda</taxon>
        <taxon>Chromadorea</taxon>
        <taxon>Rhabditida</taxon>
        <taxon>Rhabditina</taxon>
        <taxon>Rhabditomorpha</taxon>
        <taxon>Rhabditoidea</taxon>
        <taxon>Rhabditidae</taxon>
        <taxon>Peloderinae</taxon>
        <taxon>Caenorhabditis</taxon>
    </lineage>
</organism>
<reference evidence="1 2" key="1">
    <citation type="submission" date="2020-04" db="EMBL/GenBank/DDBJ databases">
        <authorList>
            <person name="Laetsch R D."/>
            <person name="Stevens L."/>
            <person name="Kumar S."/>
            <person name="Blaxter L. M."/>
        </authorList>
    </citation>
    <scope>NUCLEOTIDE SEQUENCE [LARGE SCALE GENOMIC DNA]</scope>
</reference>
<dbReference type="CDD" id="cd20237">
    <property type="entry name" value="PFM_LIN24-like"/>
    <property type="match status" value="1"/>
</dbReference>
<sequence length="347" mass="39261">MQRTTHRLATTPSFRLRDWPLATKWAERCARGDETGPQCASLGCCSPQKVPAFTAEQERMLKSNQSNEPQSFITAKNKDAKSDMIDLEEVVTNWAKLIFDTTKSKSEAKIKKKYLSHCFQYNINWTKLFQECSEPIYTVLGAKPPAISSSKDEKVLFKTTFTNTTQREQEYSFKTERATRSSSTVIIEKGVCRGAEVSLKLKTPCEVVEANAGFTQEVMLNHIGENTNEEELSWGVDSTVRVPPNTEAVAELVIIEDVVTRDFRIENRLSGKVVVTITNMKENNCLVTVIEGNIADIIRGMPDFTAKGFRFDGPAVIYETRGQCIFRFGVEQKVHINEFPLNNSRRY</sequence>
<dbReference type="EMBL" id="CADEPM010000009">
    <property type="protein sequence ID" value="CAB3409966.1"/>
    <property type="molecule type" value="Genomic_DNA"/>
</dbReference>
<comment type="caution">
    <text evidence="1">The sequence shown here is derived from an EMBL/GenBank/DDBJ whole genome shotgun (WGS) entry which is preliminary data.</text>
</comment>